<protein>
    <submittedName>
        <fullName evidence="2">Uncharacterized protein</fullName>
    </submittedName>
</protein>
<dbReference type="Proteomes" id="UP000434036">
    <property type="component" value="Unassembled WGS sequence"/>
</dbReference>
<feature type="transmembrane region" description="Helical" evidence="1">
    <location>
        <begin position="20"/>
        <end position="39"/>
    </location>
</feature>
<dbReference type="EMBL" id="WUUQ01000004">
    <property type="protein sequence ID" value="MXQ74183.1"/>
    <property type="molecule type" value="Genomic_DNA"/>
</dbReference>
<feature type="transmembrane region" description="Helical" evidence="1">
    <location>
        <begin position="225"/>
        <end position="246"/>
    </location>
</feature>
<keyword evidence="1" id="KW-1133">Transmembrane helix</keyword>
<proteinExistence type="predicted"/>
<evidence type="ECO:0000256" key="1">
    <source>
        <dbReference type="SAM" id="Phobius"/>
    </source>
</evidence>
<name>A0A6N8UBR2_9FIRM</name>
<organism evidence="2 3">
    <name type="scientific">Copranaerobaculum intestinale</name>
    <dbReference type="NCBI Taxonomy" id="2692629"/>
    <lineage>
        <taxon>Bacteria</taxon>
        <taxon>Bacillati</taxon>
        <taxon>Bacillota</taxon>
        <taxon>Erysipelotrichia</taxon>
        <taxon>Erysipelotrichales</taxon>
        <taxon>Erysipelotrichaceae</taxon>
        <taxon>Copranaerobaculum</taxon>
    </lineage>
</organism>
<reference evidence="2 3" key="2">
    <citation type="submission" date="2020-01" db="EMBL/GenBank/DDBJ databases">
        <title>Clostridiaceae sp. nov. isolated from the gut of human by culturomics.</title>
        <authorList>
            <person name="Chang Y."/>
        </authorList>
    </citation>
    <scope>NUCLEOTIDE SEQUENCE [LARGE SCALE GENOMIC DNA]</scope>
    <source>
        <strain evidence="2 3">DONG20-135</strain>
    </source>
</reference>
<gene>
    <name evidence="2" type="ORF">GSF08_09570</name>
</gene>
<feature type="transmembrane region" description="Helical" evidence="1">
    <location>
        <begin position="125"/>
        <end position="147"/>
    </location>
</feature>
<feature type="transmembrane region" description="Helical" evidence="1">
    <location>
        <begin position="98"/>
        <end position="119"/>
    </location>
</feature>
<feature type="transmembrane region" description="Helical" evidence="1">
    <location>
        <begin position="51"/>
        <end position="77"/>
    </location>
</feature>
<keyword evidence="1" id="KW-0472">Membrane</keyword>
<dbReference type="AlphaFoldDB" id="A0A6N8UBR2"/>
<comment type="caution">
    <text evidence="2">The sequence shown here is derived from an EMBL/GenBank/DDBJ whole genome shotgun (WGS) entry which is preliminary data.</text>
</comment>
<dbReference type="RefSeq" id="WP_160625576.1">
    <property type="nucleotide sequence ID" value="NZ_WUUQ01000004.1"/>
</dbReference>
<evidence type="ECO:0000313" key="3">
    <source>
        <dbReference type="Proteomes" id="UP000434036"/>
    </source>
</evidence>
<keyword evidence="3" id="KW-1185">Reference proteome</keyword>
<accession>A0A6N8UBR2</accession>
<keyword evidence="1" id="KW-0812">Transmembrane</keyword>
<feature type="transmembrane region" description="Helical" evidence="1">
    <location>
        <begin position="176"/>
        <end position="195"/>
    </location>
</feature>
<sequence length="279" mass="31697">MKNYQDYKRMMMDCFRDNRVKLTVMVIVLQLLNALIGYADAMITENVSGSALLMYVLLFGLLLIVNFALLFVFLSTLRGSCSIIEEAKYSLKRFPTELGFTVLMSIFSTMIMMLLAIMLTAIPMLYMVLAFIVSVIVVILQCFFAFAVHDGCKGVFSILATCITLLKRNWKPLVRAMIPYLVFSLVISFALQLLIQGQFKNSVTTQQAIIQAFDKQKMTLAYEILGLYLLNYLGSAVLLTYVYLYYAQVYETEIELFPVQNPISGTITIDIVEEHTEDI</sequence>
<reference evidence="2 3" key="1">
    <citation type="submission" date="2019-12" db="EMBL/GenBank/DDBJ databases">
        <authorList>
            <person name="Yang R."/>
        </authorList>
    </citation>
    <scope>NUCLEOTIDE SEQUENCE [LARGE SCALE GENOMIC DNA]</scope>
    <source>
        <strain evidence="2 3">DONG20-135</strain>
    </source>
</reference>
<evidence type="ECO:0000313" key="2">
    <source>
        <dbReference type="EMBL" id="MXQ74183.1"/>
    </source>
</evidence>